<dbReference type="PROSITE" id="PS52019">
    <property type="entry name" value="PKS_MFAS_DH"/>
    <property type="match status" value="1"/>
</dbReference>
<dbReference type="Proteomes" id="UP000258309">
    <property type="component" value="Unassembled WGS sequence"/>
</dbReference>
<gene>
    <name evidence="10" type="ORF">B7463_g7334</name>
</gene>
<dbReference type="CDD" id="cd05195">
    <property type="entry name" value="enoyl_red"/>
    <property type="match status" value="1"/>
</dbReference>
<dbReference type="SMART" id="SM00823">
    <property type="entry name" value="PKS_PP"/>
    <property type="match status" value="1"/>
</dbReference>
<dbReference type="PROSITE" id="PS50075">
    <property type="entry name" value="CARRIER"/>
    <property type="match status" value="1"/>
</dbReference>
<dbReference type="InterPro" id="IPR014030">
    <property type="entry name" value="Ketoacyl_synth_N"/>
</dbReference>
<dbReference type="SMART" id="SM00825">
    <property type="entry name" value="PKS_KS"/>
    <property type="match status" value="1"/>
</dbReference>
<dbReference type="GO" id="GO:0031177">
    <property type="term" value="F:phosphopantetheine binding"/>
    <property type="evidence" value="ECO:0007669"/>
    <property type="project" value="InterPro"/>
</dbReference>
<dbReference type="Gene3D" id="3.10.129.110">
    <property type="entry name" value="Polyketide synthase dehydratase"/>
    <property type="match status" value="1"/>
</dbReference>
<dbReference type="FunFam" id="3.40.50.720:FF:000209">
    <property type="entry name" value="Polyketide synthase Pks12"/>
    <property type="match status" value="1"/>
</dbReference>
<dbReference type="InterPro" id="IPR016036">
    <property type="entry name" value="Malonyl_transacylase_ACP-bd"/>
</dbReference>
<dbReference type="Gene3D" id="3.30.70.3290">
    <property type="match status" value="1"/>
</dbReference>
<dbReference type="Gene3D" id="3.40.50.720">
    <property type="entry name" value="NAD(P)-binding Rossmann-like Domain"/>
    <property type="match status" value="3"/>
</dbReference>
<dbReference type="Pfam" id="PF02801">
    <property type="entry name" value="Ketoacyl-synt_C"/>
    <property type="match status" value="1"/>
</dbReference>
<keyword evidence="4" id="KW-0511">Multifunctional enzyme</keyword>
<organism evidence="10 11">
    <name type="scientific">Scytalidium lignicola</name>
    <name type="common">Hyphomycete</name>
    <dbReference type="NCBI Taxonomy" id="5539"/>
    <lineage>
        <taxon>Eukaryota</taxon>
        <taxon>Fungi</taxon>
        <taxon>Dikarya</taxon>
        <taxon>Ascomycota</taxon>
        <taxon>Pezizomycotina</taxon>
        <taxon>Leotiomycetes</taxon>
        <taxon>Leotiomycetes incertae sedis</taxon>
        <taxon>Scytalidium</taxon>
    </lineage>
</organism>
<dbReference type="InterPro" id="IPR057326">
    <property type="entry name" value="KR_dom"/>
</dbReference>
<feature type="active site" description="Proton acceptor; for dehydratase activity" evidence="5">
    <location>
        <position position="1071"/>
    </location>
</feature>
<dbReference type="InterPro" id="IPR020807">
    <property type="entry name" value="PKS_DH"/>
</dbReference>
<feature type="non-terminal residue" evidence="10">
    <location>
        <position position="2473"/>
    </location>
</feature>
<dbReference type="Gene3D" id="3.90.180.10">
    <property type="entry name" value="Medium-chain alcohol dehydrogenases, catalytic domain"/>
    <property type="match status" value="1"/>
</dbReference>
<evidence type="ECO:0000256" key="3">
    <source>
        <dbReference type="ARBA" id="ARBA00022679"/>
    </source>
</evidence>
<dbReference type="InterPro" id="IPR049552">
    <property type="entry name" value="PKS_DH_N"/>
</dbReference>
<evidence type="ECO:0000259" key="9">
    <source>
        <dbReference type="PROSITE" id="PS52019"/>
    </source>
</evidence>
<keyword evidence="2" id="KW-0597">Phosphoprotein</keyword>
<dbReference type="InterPro" id="IPR020806">
    <property type="entry name" value="PKS_PP-bd"/>
</dbReference>
<proteinExistence type="predicted"/>
<dbReference type="GO" id="GO:0030639">
    <property type="term" value="P:polyketide biosynthetic process"/>
    <property type="evidence" value="ECO:0007669"/>
    <property type="project" value="UniProtKB-ARBA"/>
</dbReference>
<dbReference type="GO" id="GO:1901336">
    <property type="term" value="P:lactone biosynthetic process"/>
    <property type="evidence" value="ECO:0007669"/>
    <property type="project" value="UniProtKB-ARBA"/>
</dbReference>
<evidence type="ECO:0000256" key="2">
    <source>
        <dbReference type="ARBA" id="ARBA00022553"/>
    </source>
</evidence>
<dbReference type="SUPFAM" id="SSF50129">
    <property type="entry name" value="GroES-like"/>
    <property type="match status" value="1"/>
</dbReference>
<dbReference type="Pfam" id="PF00698">
    <property type="entry name" value="Acyl_transf_1"/>
    <property type="match status" value="1"/>
</dbReference>
<dbReference type="SUPFAM" id="SSF47336">
    <property type="entry name" value="ACP-like"/>
    <property type="match status" value="1"/>
</dbReference>
<feature type="region of interest" description="C-terminal hotdog fold" evidence="5">
    <location>
        <begin position="1188"/>
        <end position="1346"/>
    </location>
</feature>
<feature type="domain" description="PKS/mFAS DH" evidence="9">
    <location>
        <begin position="1039"/>
        <end position="1346"/>
    </location>
</feature>
<dbReference type="InterPro" id="IPR042104">
    <property type="entry name" value="PKS_dehydratase_sf"/>
</dbReference>
<dbReference type="Pfam" id="PF21089">
    <property type="entry name" value="PKS_DH_N"/>
    <property type="match status" value="1"/>
</dbReference>
<evidence type="ECO:0000256" key="5">
    <source>
        <dbReference type="PROSITE-ProRule" id="PRU01363"/>
    </source>
</evidence>
<evidence type="ECO:0000256" key="1">
    <source>
        <dbReference type="ARBA" id="ARBA00022450"/>
    </source>
</evidence>
<dbReference type="InterPro" id="IPR001227">
    <property type="entry name" value="Ac_transferase_dom_sf"/>
</dbReference>
<dbReference type="SUPFAM" id="SSF52151">
    <property type="entry name" value="FabD/lysophospholipase-like"/>
    <property type="match status" value="1"/>
</dbReference>
<dbReference type="SMART" id="SM00827">
    <property type="entry name" value="PKS_AT"/>
    <property type="match status" value="1"/>
</dbReference>
<dbReference type="STRING" id="5539.A0A3E2H730"/>
<dbReference type="Pfam" id="PF16197">
    <property type="entry name" value="KAsynt_C_assoc"/>
    <property type="match status" value="1"/>
</dbReference>
<dbReference type="Pfam" id="PF08659">
    <property type="entry name" value="KR"/>
    <property type="match status" value="1"/>
</dbReference>
<keyword evidence="11" id="KW-1185">Reference proteome</keyword>
<feature type="domain" description="Carrier" evidence="7">
    <location>
        <begin position="2386"/>
        <end position="2462"/>
    </location>
</feature>
<dbReference type="InterPro" id="IPR013968">
    <property type="entry name" value="PKS_KR"/>
</dbReference>
<dbReference type="InterPro" id="IPR020843">
    <property type="entry name" value="ER"/>
</dbReference>
<dbReference type="InterPro" id="IPR011032">
    <property type="entry name" value="GroES-like_sf"/>
</dbReference>
<evidence type="ECO:0000256" key="6">
    <source>
        <dbReference type="SAM" id="MobiDB-lite"/>
    </source>
</evidence>
<dbReference type="InterPro" id="IPR016039">
    <property type="entry name" value="Thiolase-like"/>
</dbReference>
<evidence type="ECO:0000256" key="4">
    <source>
        <dbReference type="ARBA" id="ARBA00023268"/>
    </source>
</evidence>
<feature type="compositionally biased region" description="Polar residues" evidence="6">
    <location>
        <begin position="70"/>
        <end position="108"/>
    </location>
</feature>
<dbReference type="PANTHER" id="PTHR43775:SF18">
    <property type="entry name" value="ENZYME, PUTATIVE (JCVI)-RELATED"/>
    <property type="match status" value="1"/>
</dbReference>
<dbReference type="SMART" id="SM00826">
    <property type="entry name" value="PKS_DH"/>
    <property type="match status" value="1"/>
</dbReference>
<reference evidence="10 11" key="1">
    <citation type="submission" date="2018-05" db="EMBL/GenBank/DDBJ databases">
        <title>Draft genome sequence of Scytalidium lignicola DSM 105466, a ubiquitous saprotrophic fungus.</title>
        <authorList>
            <person name="Buettner E."/>
            <person name="Gebauer A.M."/>
            <person name="Hofrichter M."/>
            <person name="Liers C."/>
            <person name="Kellner H."/>
        </authorList>
    </citation>
    <scope>NUCLEOTIDE SEQUENCE [LARGE SCALE GENOMIC DNA]</scope>
    <source>
        <strain evidence="10 11">DSM 105466</strain>
    </source>
</reference>
<dbReference type="Pfam" id="PF23114">
    <property type="entry name" value="NAD-bd_HRPKS_sdrA"/>
    <property type="match status" value="1"/>
</dbReference>
<evidence type="ECO:0000313" key="11">
    <source>
        <dbReference type="Proteomes" id="UP000258309"/>
    </source>
</evidence>
<dbReference type="InterPro" id="IPR049900">
    <property type="entry name" value="PKS_mFAS_DH"/>
</dbReference>
<dbReference type="Pfam" id="PF14765">
    <property type="entry name" value="PS-DH"/>
    <property type="match status" value="1"/>
</dbReference>
<dbReference type="SMART" id="SM00822">
    <property type="entry name" value="PKS_KR"/>
    <property type="match status" value="1"/>
</dbReference>
<evidence type="ECO:0000259" key="7">
    <source>
        <dbReference type="PROSITE" id="PS50075"/>
    </source>
</evidence>
<keyword evidence="3" id="KW-0808">Transferase</keyword>
<dbReference type="InterPro" id="IPR050091">
    <property type="entry name" value="PKS_NRPS_Biosynth_Enz"/>
</dbReference>
<name>A0A3E2H730_SCYLI</name>
<dbReference type="Gene3D" id="3.40.47.10">
    <property type="match status" value="1"/>
</dbReference>
<protein>
    <submittedName>
        <fullName evidence="10">Uncharacterized protein</fullName>
    </submittedName>
</protein>
<dbReference type="InterPro" id="IPR014031">
    <property type="entry name" value="Ketoacyl_synth_C"/>
</dbReference>
<dbReference type="PROSITE" id="PS52004">
    <property type="entry name" value="KS3_2"/>
    <property type="match status" value="1"/>
</dbReference>
<dbReference type="SUPFAM" id="SSF51735">
    <property type="entry name" value="NAD(P)-binding Rossmann-fold domains"/>
    <property type="match status" value="3"/>
</dbReference>
<dbReference type="CDD" id="cd00833">
    <property type="entry name" value="PKS"/>
    <property type="match status" value="1"/>
</dbReference>
<dbReference type="Pfam" id="PF08240">
    <property type="entry name" value="ADH_N"/>
    <property type="match status" value="1"/>
</dbReference>
<dbReference type="InterPro" id="IPR032821">
    <property type="entry name" value="PKS_assoc"/>
</dbReference>
<dbReference type="InterPro" id="IPR056501">
    <property type="entry name" value="NAD-bd_HRPKS_sdrA"/>
</dbReference>
<dbReference type="PANTHER" id="PTHR43775">
    <property type="entry name" value="FATTY ACID SYNTHASE"/>
    <property type="match status" value="1"/>
</dbReference>
<dbReference type="OMA" id="KDVQHYT"/>
<feature type="domain" description="Ketosynthase family 3 (KS3)" evidence="8">
    <location>
        <begin position="113"/>
        <end position="540"/>
    </location>
</feature>
<dbReference type="InterPro" id="IPR016035">
    <property type="entry name" value="Acyl_Trfase/lysoPLipase"/>
</dbReference>
<feature type="active site" description="Proton donor; for dehydratase activity" evidence="5">
    <location>
        <position position="1252"/>
    </location>
</feature>
<dbReference type="OrthoDB" id="329835at2759"/>
<dbReference type="InterPro" id="IPR020841">
    <property type="entry name" value="PKS_Beta-ketoAc_synthase_dom"/>
</dbReference>
<evidence type="ECO:0000313" key="10">
    <source>
        <dbReference type="EMBL" id="RFU28992.1"/>
    </source>
</evidence>
<dbReference type="SUPFAM" id="SSF53901">
    <property type="entry name" value="Thiolase-like"/>
    <property type="match status" value="1"/>
</dbReference>
<dbReference type="InterPro" id="IPR049551">
    <property type="entry name" value="PKS_DH_C"/>
</dbReference>
<dbReference type="InterPro" id="IPR013154">
    <property type="entry name" value="ADH-like_N"/>
</dbReference>
<dbReference type="PROSITE" id="PS00012">
    <property type="entry name" value="PHOSPHOPANTETHEINE"/>
    <property type="match status" value="1"/>
</dbReference>
<dbReference type="GO" id="GO:0004312">
    <property type="term" value="F:fatty acid synthase activity"/>
    <property type="evidence" value="ECO:0007669"/>
    <property type="project" value="TreeGrafter"/>
</dbReference>
<dbReference type="Pfam" id="PF00550">
    <property type="entry name" value="PP-binding"/>
    <property type="match status" value="1"/>
</dbReference>
<dbReference type="GO" id="GO:0006633">
    <property type="term" value="P:fatty acid biosynthetic process"/>
    <property type="evidence" value="ECO:0007669"/>
    <property type="project" value="TreeGrafter"/>
</dbReference>
<dbReference type="Pfam" id="PF00109">
    <property type="entry name" value="ketoacyl-synt"/>
    <property type="match status" value="1"/>
</dbReference>
<dbReference type="InterPro" id="IPR036736">
    <property type="entry name" value="ACP-like_sf"/>
</dbReference>
<dbReference type="InterPro" id="IPR009081">
    <property type="entry name" value="PP-bd_ACP"/>
</dbReference>
<evidence type="ECO:0000259" key="8">
    <source>
        <dbReference type="PROSITE" id="PS52004"/>
    </source>
</evidence>
<feature type="region of interest" description="Disordered" evidence="6">
    <location>
        <begin position="70"/>
        <end position="109"/>
    </location>
</feature>
<accession>A0A3E2H730</accession>
<dbReference type="SUPFAM" id="SSF55048">
    <property type="entry name" value="Probable ACP-binding domain of malonyl-CoA ACP transacylase"/>
    <property type="match status" value="1"/>
</dbReference>
<dbReference type="SMART" id="SM00829">
    <property type="entry name" value="PKS_ER"/>
    <property type="match status" value="1"/>
</dbReference>
<feature type="region of interest" description="N-terminal hotdog fold" evidence="5">
    <location>
        <begin position="1039"/>
        <end position="1176"/>
    </location>
</feature>
<dbReference type="GO" id="GO:0016491">
    <property type="term" value="F:oxidoreductase activity"/>
    <property type="evidence" value="ECO:0007669"/>
    <property type="project" value="InterPro"/>
</dbReference>
<feature type="non-terminal residue" evidence="10">
    <location>
        <position position="1"/>
    </location>
</feature>
<dbReference type="InterPro" id="IPR036291">
    <property type="entry name" value="NAD(P)-bd_dom_sf"/>
</dbReference>
<comment type="caution">
    <text evidence="10">The sequence shown here is derived from an EMBL/GenBank/DDBJ whole genome shotgun (WGS) entry which is preliminary data.</text>
</comment>
<dbReference type="InterPro" id="IPR006162">
    <property type="entry name" value="Ppantetheine_attach_site"/>
</dbReference>
<dbReference type="InterPro" id="IPR014043">
    <property type="entry name" value="Acyl_transferase_dom"/>
</dbReference>
<dbReference type="Gene3D" id="1.10.1200.10">
    <property type="entry name" value="ACP-like"/>
    <property type="match status" value="1"/>
</dbReference>
<sequence>MMWRKEGDRGDRGWHSTAAVHGRSREGWTVILQGIIMYKRCGQWKTDQVSFFKVCCVQDSLEIMINSSSTSERPVFTNGSNGTSHPPITVQDSHPPTAVQDSHPSTVDQGYRQDPIAVVGFANRLPGHSTNPTKLWEFLARGGIAQNEPPESRFRLEGHFDGSRKPYTMRTPGAMFIEDVDIADFDAPFFNVPRVDAIAMDPQQRQLLEVVYEGLENAGITLEQLNGAAYGCFVGSYAVDYMDMAARDPEYRPQGITIGGGRAILSNRISHFLNIKGPSMTIDTACSGTLVSMDVACRYLQTRQVEGVIIAGANLYCSPEHCLDQGAMRGASSATGKCHTFDAKADGYCRSEAINAVILKRLDDAIRDGDPIRAVIRGTSTNSDGWTPGIASPNSDAQAVAIRAAYAAAGITDLNGTGYLECHGTGTPAGDPIEVTAAASVFGPSRSQDNPLIIGSIKSNLGHSEPAAGLSGLLKAILAIEKGIIPGNPTFIDPNPKIDFKALKVRATRTAIPWPDLPTRIASVNSFGYGGSNAHAVLQDVGSFLRTFNSKHVSSLAAKVEDLFADDDEVAEAPQVLVFSANNEPSLKSYSQELKKHLRNPGVSVKLSDLAYTLSEKRSRHFHRAYVVTKKTDFDQGAIVFGKKSADVPKIGFVFTGQGAQWSQMGKGVATFPLAKRLLERLDKALQTLPIPPTWSLLTELVEPRSPEQLRLPEFSQPLVTALQLAIFEIFKGWGINAQSVVGHSSGEIAAACVAGLLTPEDAIKVAFYRGQAAKDLQAESEADVGMMAVGLGPEDVQPYISDSEDYMQIACYNSPNSVTLSGKVSELEKVRTRLVNDSHFARLLQVNLAYHSKFMAKIGEHYQILLQKNCSSGKSIPRGVSIKMFSSVTGKLMDQPADALYWKINMVSPVRFDQACQDMLSGREGADFIVEIGPSGALAGPVGQIKKKLPGQGSNIQYFASLKRGPDSVMSMFDVAGRAFISGGSVDLAKVNQGGETSETDMPSTIVDLPNYVWDRSTKYIYENDASKDWRFRPFVHHDLLGAKILGAPWQAPTFRKIIDLEHQPWLKDHKMSSDIIFPAAGYIAMAVEAIYQTIRSINPSNDITSADQLRYRLRNIKFNKALIMEESNPTKMMLTLTPNPGTKNPWYNFTVISKRDDVTNEHCQGLIRLEDGVFAGASAADLAPLKHSAPASLWYKAMSDAGYGFGPLFQRLQEVEAISGDRCSRSLISLIEPTSTWQQSPYPMHPVIIDACFQSVTPSLVAGKRTAMNAVLVPAIIDDLIIHPRKAQHEIGLSAAYSEYVGRGRPEENKNYMASCSVYDRETGAALLQLKGLRFHKLDTGKDSSTAQTYTCSEFKPDITFFTDEQFNSFASEEPSTTIARVIDLVAHKMPTLKVMEVNLSPGDISSVWFQDDTKASRAAYRQYAFATSDPDTLINVQEQYEARKNTTFDLFDISKPEIQPTDMVYDLLILKMPKLSEEALANVAKHSSKLLSEGGYALFIEQNHLTTDLDFTDDAGLQLTAIMGTNGFSKTLKIPYDTVQSVYLSVIKPKDVDKISVARSISLVTISEVENPISSVKKTLEESGWEVSVHPYPFKDLKPNSTVVIVDELSSPILATITEAQWQAVKDLINREYGILWVTSGSQLIVTNPDNALVHGFFRTIRAENPMLRLTTLDVESVDSPFSISAVDRILEFLQKPAVSKTNRENEFVERGGVINVARILPDEKMNQVKNDESWGAELELKSLHDLVPCARLRAERLGTLDSLHFSEISEGELPVADGCVEVEIYAAGLNFKDVAVTMGIVPENEHLLGLEGAGIIRRIGKGVDSYKPGDRVVTFEKGTFANRIQATTERTHLLPDSMSYEEASTLPSVYLTSVYALLNMAKLRKGQSILIHSAAGGIGFASIQLAQYVGAEIYVTVGTEEKRKYLAENFGIPPERMFSSRTTAFGSEIMKVTQGKGIDVIFNSLTGELLDESWRICADGGIMVEIGKKDIVDRNSLSMEPFDRNCSFMALDFSHKQISDTLIASLLDRVFNLIEQGHLTPIRPIKIFPFEEIPAAFAFMRSGRHLGKIVLSNGEGAVVKVPVRHANRKFALRSDAAYLVVGGLKGLCGTLAVFMAEHGAKHIIAMSRSGSGDEKSQGIIESCNALGCEMQEAKGDVSNLEDVRRAFKQARLPICGIIQGAMVLRDKPYEIMTVDEFHTTISNKVQGTWNLHTAAQEHELTLDFFTMLSSISGVVGQKAQANYAAANVFMDAFATYRHGLGLRANAVDLGVIEDVGYIAARDGMQQQLDTDQWLGINEAVLRKILSYSIFQQTNPINKASSAQLITGIPVPQQEDSILAKDARFGGLFIGESSVNGGKGNNDGSKDIQAFFLRLRSGGDPAAVLAAGLDILNKQFMKTLRLSEPMEPAKSLSSYGLDSLSAVEVRNWVRMDLGVEVTLLEITSAASLISLCEKIIEKISAAAPPTNGSI</sequence>
<dbReference type="Gene3D" id="3.40.366.10">
    <property type="entry name" value="Malonyl-Coenzyme A Acyl Carrier Protein, domain 2"/>
    <property type="match status" value="1"/>
</dbReference>
<dbReference type="EMBL" id="NCSJ02000143">
    <property type="protein sequence ID" value="RFU28992.1"/>
    <property type="molecule type" value="Genomic_DNA"/>
</dbReference>
<dbReference type="Pfam" id="PF13602">
    <property type="entry name" value="ADH_zinc_N_2"/>
    <property type="match status" value="1"/>
</dbReference>
<keyword evidence="1" id="KW-0596">Phosphopantetheine</keyword>